<comment type="caution">
    <text evidence="9">The sequence shown here is derived from an EMBL/GenBank/DDBJ whole genome shotgun (WGS) entry which is preliminary data.</text>
</comment>
<feature type="signal peptide" evidence="7">
    <location>
        <begin position="1"/>
        <end position="16"/>
    </location>
</feature>
<sequence length="248" mass="27649">MLPVLVLGALLQGTLASPVALSASKFARQASPVPFGQVIDSCTVPGGFALTFDDGPWIYTNELLDKLRQANLKATFFVNGQNIGNIDDRQPELQRMVNEGHQIGSHTFRHADLTTLGDDQVRAEMTQLDDKLRQLVGRTPTYMRPPYFATNANVLRILSEMQYHVIDADIDTLDYQYATPETNYQALDRFKSLFGGGGSISLMHDWHVTTVQQLVPNVIAFLQEQQNNGRISMTVGECLGDASQNWYR</sequence>
<evidence type="ECO:0000256" key="1">
    <source>
        <dbReference type="ARBA" id="ARBA00001941"/>
    </source>
</evidence>
<dbReference type="Pfam" id="PF01522">
    <property type="entry name" value="Polysacc_deac_1"/>
    <property type="match status" value="1"/>
</dbReference>
<dbReference type="Proteomes" id="UP000226192">
    <property type="component" value="Unassembled WGS sequence"/>
</dbReference>
<evidence type="ECO:0000313" key="10">
    <source>
        <dbReference type="Proteomes" id="UP000226192"/>
    </source>
</evidence>
<protein>
    <recommendedName>
        <fullName evidence="8">NodB homology domain-containing protein</fullName>
    </recommendedName>
</protein>
<evidence type="ECO:0000313" key="9">
    <source>
        <dbReference type="EMBL" id="PHH65738.1"/>
    </source>
</evidence>
<keyword evidence="5" id="KW-0119">Carbohydrate metabolism</keyword>
<accession>A0A2C5XKI4</accession>
<evidence type="ECO:0000256" key="6">
    <source>
        <dbReference type="ARBA" id="ARBA00023285"/>
    </source>
</evidence>
<dbReference type="PANTHER" id="PTHR46471:SF2">
    <property type="entry name" value="CHITIN DEACETYLASE-RELATED"/>
    <property type="match status" value="1"/>
</dbReference>
<evidence type="ECO:0000256" key="2">
    <source>
        <dbReference type="ARBA" id="ARBA00022723"/>
    </source>
</evidence>
<dbReference type="EMBL" id="NJET01000014">
    <property type="protein sequence ID" value="PHH65738.1"/>
    <property type="molecule type" value="Genomic_DNA"/>
</dbReference>
<reference evidence="9 10" key="1">
    <citation type="submission" date="2017-06" db="EMBL/GenBank/DDBJ databases">
        <title>Ant-infecting Ophiocordyceps genomes reveal a high diversity of potential behavioral manipulation genes and a possible major role for enterotoxins.</title>
        <authorList>
            <person name="De Bekker C."/>
            <person name="Evans H.C."/>
            <person name="Brachmann A."/>
            <person name="Hughes D.P."/>
        </authorList>
    </citation>
    <scope>NUCLEOTIDE SEQUENCE [LARGE SCALE GENOMIC DNA]</scope>
    <source>
        <strain evidence="9 10">Map64</strain>
    </source>
</reference>
<dbReference type="Gene3D" id="3.20.20.370">
    <property type="entry name" value="Glycoside hydrolase/deacetylase"/>
    <property type="match status" value="1"/>
</dbReference>
<keyword evidence="3 7" id="KW-0732">Signal</keyword>
<keyword evidence="4" id="KW-0378">Hydrolase</keyword>
<dbReference type="GO" id="GO:0005975">
    <property type="term" value="P:carbohydrate metabolic process"/>
    <property type="evidence" value="ECO:0007669"/>
    <property type="project" value="InterPro"/>
</dbReference>
<feature type="chain" id="PRO_5012044524" description="NodB homology domain-containing protein" evidence="7">
    <location>
        <begin position="17"/>
        <end position="248"/>
    </location>
</feature>
<dbReference type="SUPFAM" id="SSF88713">
    <property type="entry name" value="Glycoside hydrolase/deacetylase"/>
    <property type="match status" value="1"/>
</dbReference>
<keyword evidence="2" id="KW-0479">Metal-binding</keyword>
<evidence type="ECO:0000256" key="5">
    <source>
        <dbReference type="ARBA" id="ARBA00023277"/>
    </source>
</evidence>
<evidence type="ECO:0000256" key="3">
    <source>
        <dbReference type="ARBA" id="ARBA00022729"/>
    </source>
</evidence>
<dbReference type="STRING" id="1399860.A0A2C5XKI4"/>
<comment type="cofactor">
    <cofactor evidence="1">
        <name>Co(2+)</name>
        <dbReference type="ChEBI" id="CHEBI:48828"/>
    </cofactor>
</comment>
<dbReference type="CDD" id="cd10951">
    <property type="entry name" value="CE4_ClCDA_like"/>
    <property type="match status" value="1"/>
</dbReference>
<dbReference type="GO" id="GO:0046872">
    <property type="term" value="F:metal ion binding"/>
    <property type="evidence" value="ECO:0007669"/>
    <property type="project" value="UniProtKB-KW"/>
</dbReference>
<dbReference type="InterPro" id="IPR011330">
    <property type="entry name" value="Glyco_hydro/deAcase_b/a-brl"/>
</dbReference>
<gene>
    <name evidence="9" type="ORF">CDD81_1465</name>
</gene>
<keyword evidence="10" id="KW-1185">Reference proteome</keyword>
<dbReference type="InterPro" id="IPR002509">
    <property type="entry name" value="NODB_dom"/>
</dbReference>
<dbReference type="AlphaFoldDB" id="A0A2C5XKI4"/>
<proteinExistence type="predicted"/>
<dbReference type="PROSITE" id="PS51677">
    <property type="entry name" value="NODB"/>
    <property type="match status" value="1"/>
</dbReference>
<organism evidence="9 10">
    <name type="scientific">Ophiocordyceps australis</name>
    <dbReference type="NCBI Taxonomy" id="1399860"/>
    <lineage>
        <taxon>Eukaryota</taxon>
        <taxon>Fungi</taxon>
        <taxon>Dikarya</taxon>
        <taxon>Ascomycota</taxon>
        <taxon>Pezizomycotina</taxon>
        <taxon>Sordariomycetes</taxon>
        <taxon>Hypocreomycetidae</taxon>
        <taxon>Hypocreales</taxon>
        <taxon>Ophiocordycipitaceae</taxon>
        <taxon>Ophiocordyceps</taxon>
    </lineage>
</organism>
<name>A0A2C5XKI4_9HYPO</name>
<evidence type="ECO:0000256" key="7">
    <source>
        <dbReference type="SAM" id="SignalP"/>
    </source>
</evidence>
<feature type="domain" description="NodB homology" evidence="8">
    <location>
        <begin position="46"/>
        <end position="232"/>
    </location>
</feature>
<dbReference type="OrthoDB" id="407355at2759"/>
<evidence type="ECO:0000259" key="8">
    <source>
        <dbReference type="PROSITE" id="PS51677"/>
    </source>
</evidence>
<dbReference type="PANTHER" id="PTHR46471">
    <property type="entry name" value="CHITIN DEACETYLASE"/>
    <property type="match status" value="1"/>
</dbReference>
<dbReference type="GO" id="GO:0016810">
    <property type="term" value="F:hydrolase activity, acting on carbon-nitrogen (but not peptide) bonds"/>
    <property type="evidence" value="ECO:0007669"/>
    <property type="project" value="InterPro"/>
</dbReference>
<evidence type="ECO:0000256" key="4">
    <source>
        <dbReference type="ARBA" id="ARBA00022801"/>
    </source>
</evidence>
<keyword evidence="6" id="KW-0170">Cobalt</keyword>